<evidence type="ECO:0000313" key="4">
    <source>
        <dbReference type="RefSeq" id="XP_022241794.1"/>
    </source>
</evidence>
<feature type="compositionally biased region" description="Polar residues" evidence="2">
    <location>
        <begin position="811"/>
        <end position="822"/>
    </location>
</feature>
<feature type="compositionally biased region" description="Basic and acidic residues" evidence="2">
    <location>
        <begin position="1754"/>
        <end position="1788"/>
    </location>
</feature>
<dbReference type="InterPro" id="IPR026163">
    <property type="entry name" value="Nckap5l"/>
</dbReference>
<proteinExistence type="predicted"/>
<feature type="region of interest" description="Disordered" evidence="2">
    <location>
        <begin position="1453"/>
        <end position="1479"/>
    </location>
</feature>
<dbReference type="RefSeq" id="XP_022241794.1">
    <property type="nucleotide sequence ID" value="XM_022386086.1"/>
</dbReference>
<feature type="compositionally biased region" description="Basic and acidic residues" evidence="2">
    <location>
        <begin position="1733"/>
        <end position="1743"/>
    </location>
</feature>
<name>A0ABM1SDT9_LIMPO</name>
<feature type="compositionally biased region" description="Polar residues" evidence="2">
    <location>
        <begin position="234"/>
        <end position="244"/>
    </location>
</feature>
<evidence type="ECO:0000256" key="2">
    <source>
        <dbReference type="SAM" id="MobiDB-lite"/>
    </source>
</evidence>
<feature type="compositionally biased region" description="Polar residues" evidence="2">
    <location>
        <begin position="690"/>
        <end position="709"/>
    </location>
</feature>
<feature type="region of interest" description="Disordered" evidence="2">
    <location>
        <begin position="233"/>
        <end position="263"/>
    </location>
</feature>
<feature type="compositionally biased region" description="Basic and acidic residues" evidence="2">
    <location>
        <begin position="1801"/>
        <end position="1815"/>
    </location>
</feature>
<keyword evidence="3" id="KW-1185">Reference proteome</keyword>
<reference evidence="4" key="1">
    <citation type="submission" date="2025-08" db="UniProtKB">
        <authorList>
            <consortium name="RefSeq"/>
        </authorList>
    </citation>
    <scope>IDENTIFICATION</scope>
    <source>
        <tissue evidence="4">Muscle</tissue>
    </source>
</reference>
<feature type="compositionally biased region" description="Polar residues" evidence="2">
    <location>
        <begin position="722"/>
        <end position="740"/>
    </location>
</feature>
<sequence length="2121" mass="240474">MENSEDLRAELEKEKMHRQEAEACLREVRSQNEHCRARLASLEEDFQKMEEMVKDILQFKSRIDQLKHEKSSLSLAYENKIRKYQTCLASLEKENFMLLNELQSLEVSNKDHEQQREQSLCRILIERVGHLEQENRALIMENEQRRLQYEHCLDDVANQVVQTLLAQKGLQEECGKLQCRVQDLEQQNKALTVLFKRQLYHQDLLQKSCPTSTTSPDQEDTVDMILAGRLQNLELGQSNQSPNRRTGRFSPSRTSRSEDSTDSLASICSDYSVKSGNSGRNVVSYPGLPRMSSPPQWLQNHSSKIGYIAKPSISSTSVLAKSLITSTTHDLHNTSMMKDWSDLVPQPSYQDCYNRDEVCNYAFQAEQMELREIHKLKSRDVKHVLEDKAPKLLKSDIANSSFLLDNCRNEIEQVEYSQNSQRLCVNSESLDTIETPSENHLTSENIPYLSYSQKLVVPKEYNIQYVSNTSPGVQVTAAQNAELYCSSSINKYTSCLSHLQYNYPAVMSSKLVSSHNDTYKSEPSIPQPTTINITPQFHCDTPHSFSFPALGYTLNNTCGNVYEEMDLPTFLTEKSNRSRFSESSEYLASPGKNSLLENWYTGGSSSMINYLGEECTNTVIRRGQGDRETIGNTEYCGELENSHNINFSRFKTELQSNSYELSSTPHFPSIKKCLKIDKALKQDSKAMDQPNITNRTPEKQCSTSSSTDIVLTKHGGKDDGYSTMSSDVQTEINANKTSSEMKPDPAVYSESGHQNPGISTVDLDSIMVSSSDSGLGLLQGSQSQRHLSENTEDGCLGFEQDSDSLQIQSEKLVSSDKNSSIRLSPKGDDDEDGVHFDSGLGDSPLIHQFSSFSELDENSPQSNQSQFDPNSNKILRLLTPQGFKVGRNDTRWVAMSDQLSTACQVETAEKATSIDLQYLAVDLLSDSSFSVSSIGSDSRSITSKGQVMKKEKKLVHRETQVELNQSSGSDSSFGTQNRCTSQKETNCISSTEEECIQKAHGKNNNYQNSHCNLYPISNYFQNCFYQKCHQTCLEWLVDPVELSFSNIKRVASDTCLYVKDQAESILQDLKKLAFVDGQERLNFRPLERHMSAQNIFRSPPVTSSRFLPALQCRVLVNQGQGNMQDNDQLISAEKHGQQWNKHEHVPTLSASLTSVQSSDSEHCSCEEYEKLGATSLKCSRDYDLSSGSEDECYLRDHQDFVHQWLQQDCSQLQESIKDVYTDNEEIGKWTFQLSLEDVTQPVNKFCDSWFQIPLFKEPRRETYQGRIQKETIADDHFLKDAWNYALLSSGVSQQTILTSLATSKNSSAPKLTNTPKLKEINEDIINFSCNYKNIKDSLQNISQSTKKFGVLFNGHINRNVDSSMIFPSFSLPNLKFIFSDSSENHQQNKTDKLSESEHCFFTYKEEIQEREPDGDVNKEERYNNQNLHTNTTEFIKDFYRLYPLRSIKSLRDCPKSLPTSEQPSSSEQLLQKQPTKDLNDSISKLPLQKQSSKNIDDFCSNLLLQEQSTKGLGDTLSNLSQQKQFSKDLDDSVSNLLQQKQLSNLSVQKQSIEDLDTIAKTVPLQNVEYASHSNKDTSIGIEKDKGYSDCSCTKITPLETENIKRTKTSSLKVKELKDCLLTKGNNSENVSKKQHKIPTQNPTSEAVPKDTDAQSLISAKEKLLRHDKTKIPVKFKSPAYEKSHKDISSVIRNNSFAKQDVHKRQNIKAKDISIKKSQSSQQILKNIRRSHHQLSDNARKDGNVESGRPLKKSYHNEREMEKERKDQRVFLKEKTISETNTNRKDMHGRLRHSKQSVGKEFQPKKEQEKRQLDNFKELPLPKNSVTLNLEEVLNLTVADKIQHFSTLLAQTEKERLSLILQSEIQCPKTFQEHFSTESSFGREINACNQQKEESQNSGNKEGCETSWIHVEADVDLSDPKARANLLDSMIASSSSNSSDEENNGDEVQEHQHNQRLHALHRFRRQKKRASDRDAVVSFIPKNRTSVINGYDIFYRFGEKEREAVACFDFLDEFSTSPSDVGSSEILSEERRSITPVIGNSIMMPQESVETSNILHDFDISMSNLAPLDNLNIESGNKRLTDSCVSSMTFLSQDGESVDHISFSDSCAESYSSSTQSLNYVS</sequence>
<dbReference type="PANTHER" id="PTHR21740">
    <property type="entry name" value="NCK-ASSOCIATED PROTEIN 5"/>
    <property type="match status" value="1"/>
</dbReference>
<feature type="region of interest" description="Disordered" evidence="2">
    <location>
        <begin position="684"/>
        <end position="760"/>
    </location>
</feature>
<feature type="region of interest" description="Disordered" evidence="2">
    <location>
        <begin position="1625"/>
        <end position="1651"/>
    </location>
</feature>
<evidence type="ECO:0000313" key="3">
    <source>
        <dbReference type="Proteomes" id="UP000694941"/>
    </source>
</evidence>
<feature type="compositionally biased region" description="Low complexity" evidence="2">
    <location>
        <begin position="1455"/>
        <end position="1473"/>
    </location>
</feature>
<dbReference type="PANTHER" id="PTHR21740:SF8">
    <property type="entry name" value="NCK-ASSOCIATED PROTEIN 5"/>
    <property type="match status" value="1"/>
</dbReference>
<dbReference type="GeneID" id="106459576"/>
<accession>A0ABM1SDT9</accession>
<feature type="coiled-coil region" evidence="1">
    <location>
        <begin position="167"/>
        <end position="194"/>
    </location>
</feature>
<organism evidence="3 4">
    <name type="scientific">Limulus polyphemus</name>
    <name type="common">Atlantic horseshoe crab</name>
    <dbReference type="NCBI Taxonomy" id="6850"/>
    <lineage>
        <taxon>Eukaryota</taxon>
        <taxon>Metazoa</taxon>
        <taxon>Ecdysozoa</taxon>
        <taxon>Arthropoda</taxon>
        <taxon>Chelicerata</taxon>
        <taxon>Merostomata</taxon>
        <taxon>Xiphosura</taxon>
        <taxon>Limulidae</taxon>
        <taxon>Limulus</taxon>
    </lineage>
</organism>
<keyword evidence="1" id="KW-0175">Coiled coil</keyword>
<feature type="region of interest" description="Disordered" evidence="2">
    <location>
        <begin position="1730"/>
        <end position="1815"/>
    </location>
</feature>
<protein>
    <submittedName>
        <fullName evidence="4">Uncharacterized protein LOC106459576 isoform X2</fullName>
    </submittedName>
</protein>
<evidence type="ECO:0000256" key="1">
    <source>
        <dbReference type="SAM" id="Coils"/>
    </source>
</evidence>
<feature type="region of interest" description="Disordered" evidence="2">
    <location>
        <begin position="811"/>
        <end position="840"/>
    </location>
</feature>
<feature type="coiled-coil region" evidence="1">
    <location>
        <begin position="1"/>
        <end position="122"/>
    </location>
</feature>
<gene>
    <name evidence="4" type="primary">LOC106459576</name>
</gene>
<feature type="region of interest" description="Disordered" evidence="2">
    <location>
        <begin position="1931"/>
        <end position="1953"/>
    </location>
</feature>
<dbReference type="Proteomes" id="UP000694941">
    <property type="component" value="Unplaced"/>
</dbReference>